<protein>
    <recommendedName>
        <fullName evidence="2">YqaJ viral recombinase domain-containing protein</fullName>
    </recommendedName>
</protein>
<accession>A0A0F9SQS3</accession>
<dbReference type="AlphaFoldDB" id="A0A0F9SQS3"/>
<gene>
    <name evidence="1" type="ORF">LCGC14_0421070</name>
</gene>
<evidence type="ECO:0000313" key="1">
    <source>
        <dbReference type="EMBL" id="KKN71385.1"/>
    </source>
</evidence>
<name>A0A0F9SQS3_9ZZZZ</name>
<dbReference type="Gene3D" id="3.90.320.10">
    <property type="match status" value="1"/>
</dbReference>
<organism evidence="1">
    <name type="scientific">marine sediment metagenome</name>
    <dbReference type="NCBI Taxonomy" id="412755"/>
    <lineage>
        <taxon>unclassified sequences</taxon>
        <taxon>metagenomes</taxon>
        <taxon>ecological metagenomes</taxon>
    </lineage>
</organism>
<evidence type="ECO:0008006" key="2">
    <source>
        <dbReference type="Google" id="ProtNLM"/>
    </source>
</evidence>
<proteinExistence type="predicted"/>
<comment type="caution">
    <text evidence="1">The sequence shown here is derived from an EMBL/GenBank/DDBJ whole genome shotgun (WGS) entry which is preliminary data.</text>
</comment>
<sequence>MQTPDILADIEKSLIADAKVLPHRSNWATVLLEKCLRKQVYYRTDWDKQSPPDARLQGIFNTGRKIEKQVKSILNEIGMHAKPMWELVDTGVKLNDAFLNDHQIGGEPDLFLKASMNGERPEILGVVEVKGFNPNLFKQVNTIDDFHKYKWMERYLGQLTIYELGSNFPVGWFLIVNKANWWEYKFIEYPLDYEFADRLIEAADFVNLNIENKTLPDKLNDPDECPKCPFNSICMPCYETSGNLKTSEDENLEAVLTRLRELEPAEEEIKDLKKMRDAALVKGQDLCCGKFLITWKQIESNRKAQEAKTITSWRKKIVYAE</sequence>
<dbReference type="EMBL" id="LAZR01000384">
    <property type="protein sequence ID" value="KKN71385.1"/>
    <property type="molecule type" value="Genomic_DNA"/>
</dbReference>
<dbReference type="InterPro" id="IPR011604">
    <property type="entry name" value="PDDEXK-like_dom_sf"/>
</dbReference>
<reference evidence="1" key="1">
    <citation type="journal article" date="2015" name="Nature">
        <title>Complex archaea that bridge the gap between prokaryotes and eukaryotes.</title>
        <authorList>
            <person name="Spang A."/>
            <person name="Saw J.H."/>
            <person name="Jorgensen S.L."/>
            <person name="Zaremba-Niedzwiedzka K."/>
            <person name="Martijn J."/>
            <person name="Lind A.E."/>
            <person name="van Eijk R."/>
            <person name="Schleper C."/>
            <person name="Guy L."/>
            <person name="Ettema T.J."/>
        </authorList>
    </citation>
    <scope>NUCLEOTIDE SEQUENCE</scope>
</reference>